<proteinExistence type="predicted"/>
<dbReference type="Proteomes" id="UP000800092">
    <property type="component" value="Unassembled WGS sequence"/>
</dbReference>
<sequence length="569" mass="62818">MISYGAQIFTRFLSAAPLLIYPTVYADETARLQVRAPSFEWTAWGDSYASGVGTGKYIDGRRCLRYQEAYPVWIQDDPNNLLPGSGGKLNNVVCSGAKAAEVEEFQFYTTDQSSGQPNLQYYPRPSSGKPAMGTLTVGGDDIDFPGILNNCIIEGFPWPLSSGFTQRTCDEQRDLSWSLICQDGDKDTPNTDLVSKIDSVIKKIVQYGQGASGNNFRLYVTGYGQFFNDQDPGCNTVTFARTANPNPDGKQHNMMTTDLRQDFNLMSLTLNAAIKKAVSQNSGSNVKYIDIDGLLGTGHRFCEPGIKEPDQSNPNLWFWHYPYNQNDDSTNPTIKYLNSVEQANVNTLTWDPKKTLWTDYLEDFWSKVDMDQLNQTAGDNATAQFDIWPDVIGYRAKAIYKAIVQQYISDTGTGSQTATTTSAAPTNTPPPPPAYATGTCCFHLDEWEDCDPESDDLYANITLLDNNKKVIYQTPASYFDNNGLGDPINDGNGTTIQGPLPNPITITGEHEQDYIQFTYGSLSWQSKKASGGAQCSVGGWNPRDGPVCDDALVPEDLPTENQMDCCFPC</sequence>
<gene>
    <name evidence="2" type="ORF">EV356DRAFT_512979</name>
</gene>
<feature type="chain" id="PRO_5025688853" evidence="1">
    <location>
        <begin position="27"/>
        <end position="569"/>
    </location>
</feature>
<dbReference type="GO" id="GO:0006629">
    <property type="term" value="P:lipid metabolic process"/>
    <property type="evidence" value="ECO:0007669"/>
    <property type="project" value="TreeGrafter"/>
</dbReference>
<dbReference type="CDD" id="cd01823">
    <property type="entry name" value="SEST_like"/>
    <property type="match status" value="1"/>
</dbReference>
<dbReference type="PANTHER" id="PTHR37981:SF1">
    <property type="entry name" value="SGNH HYDROLASE-TYPE ESTERASE DOMAIN-CONTAINING PROTEIN"/>
    <property type="match status" value="1"/>
</dbReference>
<organism evidence="2 3">
    <name type="scientific">Viridothelium virens</name>
    <name type="common">Speckled blister lichen</name>
    <name type="synonym">Trypethelium virens</name>
    <dbReference type="NCBI Taxonomy" id="1048519"/>
    <lineage>
        <taxon>Eukaryota</taxon>
        <taxon>Fungi</taxon>
        <taxon>Dikarya</taxon>
        <taxon>Ascomycota</taxon>
        <taxon>Pezizomycotina</taxon>
        <taxon>Dothideomycetes</taxon>
        <taxon>Dothideomycetes incertae sedis</taxon>
        <taxon>Trypetheliales</taxon>
        <taxon>Trypetheliaceae</taxon>
        <taxon>Viridothelium</taxon>
    </lineage>
</organism>
<dbReference type="InterPro" id="IPR036514">
    <property type="entry name" value="SGNH_hydro_sf"/>
</dbReference>
<protein>
    <submittedName>
        <fullName evidence="2">Esterase family protein</fullName>
    </submittedName>
</protein>
<dbReference type="OrthoDB" id="21678at2759"/>
<feature type="signal peptide" evidence="1">
    <location>
        <begin position="1"/>
        <end position="26"/>
    </location>
</feature>
<evidence type="ECO:0000313" key="2">
    <source>
        <dbReference type="EMBL" id="KAF2236377.1"/>
    </source>
</evidence>
<dbReference type="Gene3D" id="3.40.50.1110">
    <property type="entry name" value="SGNH hydrolase"/>
    <property type="match status" value="1"/>
</dbReference>
<evidence type="ECO:0000256" key="1">
    <source>
        <dbReference type="SAM" id="SignalP"/>
    </source>
</evidence>
<dbReference type="GO" id="GO:0016788">
    <property type="term" value="F:hydrolase activity, acting on ester bonds"/>
    <property type="evidence" value="ECO:0007669"/>
    <property type="project" value="InterPro"/>
</dbReference>
<evidence type="ECO:0000313" key="3">
    <source>
        <dbReference type="Proteomes" id="UP000800092"/>
    </source>
</evidence>
<name>A0A6A6HEA3_VIRVR</name>
<accession>A0A6A6HEA3</accession>
<dbReference type="EMBL" id="ML991785">
    <property type="protein sequence ID" value="KAF2236377.1"/>
    <property type="molecule type" value="Genomic_DNA"/>
</dbReference>
<dbReference type="PANTHER" id="PTHR37981">
    <property type="entry name" value="LIPASE 2"/>
    <property type="match status" value="1"/>
</dbReference>
<dbReference type="AlphaFoldDB" id="A0A6A6HEA3"/>
<keyword evidence="1" id="KW-0732">Signal</keyword>
<keyword evidence="3" id="KW-1185">Reference proteome</keyword>
<reference evidence="2" key="1">
    <citation type="journal article" date="2020" name="Stud. Mycol.">
        <title>101 Dothideomycetes genomes: a test case for predicting lifestyles and emergence of pathogens.</title>
        <authorList>
            <person name="Haridas S."/>
            <person name="Albert R."/>
            <person name="Binder M."/>
            <person name="Bloem J."/>
            <person name="Labutti K."/>
            <person name="Salamov A."/>
            <person name="Andreopoulos B."/>
            <person name="Baker S."/>
            <person name="Barry K."/>
            <person name="Bills G."/>
            <person name="Bluhm B."/>
            <person name="Cannon C."/>
            <person name="Castanera R."/>
            <person name="Culley D."/>
            <person name="Daum C."/>
            <person name="Ezra D."/>
            <person name="Gonzalez J."/>
            <person name="Henrissat B."/>
            <person name="Kuo A."/>
            <person name="Liang C."/>
            <person name="Lipzen A."/>
            <person name="Lutzoni F."/>
            <person name="Magnuson J."/>
            <person name="Mondo S."/>
            <person name="Nolan M."/>
            <person name="Ohm R."/>
            <person name="Pangilinan J."/>
            <person name="Park H.-J."/>
            <person name="Ramirez L."/>
            <person name="Alfaro M."/>
            <person name="Sun H."/>
            <person name="Tritt A."/>
            <person name="Yoshinaga Y."/>
            <person name="Zwiers L.-H."/>
            <person name="Turgeon B."/>
            <person name="Goodwin S."/>
            <person name="Spatafora J."/>
            <person name="Crous P."/>
            <person name="Grigoriev I."/>
        </authorList>
    </citation>
    <scope>NUCLEOTIDE SEQUENCE</scope>
    <source>
        <strain evidence="2">Tuck. ex Michener</strain>
    </source>
</reference>
<dbReference type="InterPro" id="IPR037460">
    <property type="entry name" value="SEST-like"/>
</dbReference>
<dbReference type="SUPFAM" id="SSF52266">
    <property type="entry name" value="SGNH hydrolase"/>
    <property type="match status" value="1"/>
</dbReference>